<dbReference type="Proteomes" id="UP000326671">
    <property type="component" value="Unassembled WGS sequence"/>
</dbReference>
<dbReference type="AlphaFoldDB" id="A0A5J5HQ43"/>
<dbReference type="Pfam" id="PF07690">
    <property type="entry name" value="MFS_1"/>
    <property type="match status" value="1"/>
</dbReference>
<dbReference type="PROSITE" id="PS50850">
    <property type="entry name" value="MFS"/>
    <property type="match status" value="1"/>
</dbReference>
<gene>
    <name evidence="8" type="ORF">F4V44_14890</name>
</gene>
<feature type="transmembrane region" description="Helical" evidence="6">
    <location>
        <begin position="406"/>
        <end position="427"/>
    </location>
</feature>
<keyword evidence="2" id="KW-0813">Transport</keyword>
<dbReference type="InterPro" id="IPR005829">
    <property type="entry name" value="Sugar_transporter_CS"/>
</dbReference>
<accession>A0A5J5HQ43</accession>
<feature type="domain" description="Major facilitator superfamily (MFS) profile" evidence="7">
    <location>
        <begin position="22"/>
        <end position="432"/>
    </location>
</feature>
<evidence type="ECO:0000256" key="6">
    <source>
        <dbReference type="SAM" id="Phobius"/>
    </source>
</evidence>
<reference evidence="8 9" key="1">
    <citation type="submission" date="2019-09" db="EMBL/GenBank/DDBJ databases">
        <title>Whole genome sequences of isolates from the Mars Exploration Rovers.</title>
        <authorList>
            <person name="Seuylemezian A."/>
            <person name="Vaishampayan P."/>
        </authorList>
    </citation>
    <scope>NUCLEOTIDE SEQUENCE [LARGE SCALE GENOMIC DNA]</scope>
    <source>
        <strain evidence="8 9">MER_TA_151</strain>
    </source>
</reference>
<dbReference type="GO" id="GO:0005886">
    <property type="term" value="C:plasma membrane"/>
    <property type="evidence" value="ECO:0007669"/>
    <property type="project" value="UniProtKB-SubCell"/>
</dbReference>
<dbReference type="InterPro" id="IPR011701">
    <property type="entry name" value="MFS"/>
</dbReference>
<feature type="transmembrane region" description="Helical" evidence="6">
    <location>
        <begin position="251"/>
        <end position="271"/>
    </location>
</feature>
<feature type="transmembrane region" description="Helical" evidence="6">
    <location>
        <begin position="319"/>
        <end position="335"/>
    </location>
</feature>
<feature type="transmembrane region" description="Helical" evidence="6">
    <location>
        <begin position="377"/>
        <end position="400"/>
    </location>
</feature>
<feature type="transmembrane region" description="Helical" evidence="6">
    <location>
        <begin position="176"/>
        <end position="195"/>
    </location>
</feature>
<dbReference type="PANTHER" id="PTHR23508:SF10">
    <property type="entry name" value="CARBOXYLIC ACID TRANSPORTER PROTEIN HOMOLOG"/>
    <property type="match status" value="1"/>
</dbReference>
<feature type="transmembrane region" description="Helical" evidence="6">
    <location>
        <begin position="88"/>
        <end position="106"/>
    </location>
</feature>
<comment type="caution">
    <text evidence="8">The sequence shown here is derived from an EMBL/GenBank/DDBJ whole genome shotgun (WGS) entry which is preliminary data.</text>
</comment>
<dbReference type="EMBL" id="VYKL01000022">
    <property type="protein sequence ID" value="KAA9022561.1"/>
    <property type="molecule type" value="Genomic_DNA"/>
</dbReference>
<dbReference type="InterPro" id="IPR020846">
    <property type="entry name" value="MFS_dom"/>
</dbReference>
<dbReference type="SUPFAM" id="SSF103473">
    <property type="entry name" value="MFS general substrate transporter"/>
    <property type="match status" value="1"/>
</dbReference>
<feature type="transmembrane region" description="Helical" evidence="6">
    <location>
        <begin position="112"/>
        <end position="134"/>
    </location>
</feature>
<dbReference type="RefSeq" id="WP_150440814.1">
    <property type="nucleotide sequence ID" value="NZ_VYKL01000022.1"/>
</dbReference>
<sequence>MRSINVSRIVDESKFNRFHGLVLFLCAFVIVCDGFDLVIYGSVVSVLMEEWQLTAVQAGTLGSYALIGMMFGAFIFAPLADKIGRKKVIILCVILLSLFTGLIGLAKSPAEFGIYRFISGLGLGGVLPITVALMTEYAPKSLRNRMVTIMMCGYSLGGILAAGLAIFLLPRFGWESIFFVGALPLLTLPILIKLLPESLEFLLAKNKYEEIGHLLAKIDPSYTPQTSDRYERVMPKKTGITVTKLFGEGRAVSTILFWVSFFMCLLMVYGLNTWLPKLMAQAGYALGSSIMFLLVLNVGAIAGSVFGGWAADRWNTKKVVIFYFILGGIALTLLGTHPNTIILYTLVAIAGATTIGTQIILYSYVSQYYPIQIRSTGLGWASGVGRIGGIVGPILGGFLLGAQLPLQMNFLAFAIPGVIAAIAVFTIREKKTVREITLERPEPIEKL</sequence>
<keyword evidence="3 6" id="KW-0812">Transmembrane</keyword>
<dbReference type="CDD" id="cd17365">
    <property type="entry name" value="MFS_PcaK_like"/>
    <property type="match status" value="1"/>
</dbReference>
<name>A0A5J5HQ43_9BACI</name>
<dbReference type="OrthoDB" id="9787026at2"/>
<feature type="transmembrane region" description="Helical" evidence="6">
    <location>
        <begin position="21"/>
        <end position="43"/>
    </location>
</feature>
<dbReference type="PROSITE" id="PS00217">
    <property type="entry name" value="SUGAR_TRANSPORT_2"/>
    <property type="match status" value="1"/>
</dbReference>
<dbReference type="PANTHER" id="PTHR23508">
    <property type="entry name" value="CARBOXYLIC ACID TRANSPORTER PROTEIN HOMOLOG"/>
    <property type="match status" value="1"/>
</dbReference>
<keyword evidence="9" id="KW-1185">Reference proteome</keyword>
<feature type="transmembrane region" description="Helical" evidence="6">
    <location>
        <begin position="283"/>
        <end position="307"/>
    </location>
</feature>
<dbReference type="GO" id="GO:0046943">
    <property type="term" value="F:carboxylic acid transmembrane transporter activity"/>
    <property type="evidence" value="ECO:0007669"/>
    <property type="project" value="TreeGrafter"/>
</dbReference>
<evidence type="ECO:0000259" key="7">
    <source>
        <dbReference type="PROSITE" id="PS50850"/>
    </source>
</evidence>
<proteinExistence type="predicted"/>
<keyword evidence="5 6" id="KW-0472">Membrane</keyword>
<protein>
    <submittedName>
        <fullName evidence="8">Aromatic acid/H+ symport family MFS transporter</fullName>
    </submittedName>
</protein>
<evidence type="ECO:0000256" key="3">
    <source>
        <dbReference type="ARBA" id="ARBA00022692"/>
    </source>
</evidence>
<evidence type="ECO:0000313" key="8">
    <source>
        <dbReference type="EMBL" id="KAA9022561.1"/>
    </source>
</evidence>
<dbReference type="InterPro" id="IPR036259">
    <property type="entry name" value="MFS_trans_sf"/>
</dbReference>
<feature type="transmembrane region" description="Helical" evidence="6">
    <location>
        <begin position="55"/>
        <end position="76"/>
    </location>
</feature>
<feature type="transmembrane region" description="Helical" evidence="6">
    <location>
        <begin position="146"/>
        <end position="170"/>
    </location>
</feature>
<evidence type="ECO:0000256" key="1">
    <source>
        <dbReference type="ARBA" id="ARBA00004651"/>
    </source>
</evidence>
<evidence type="ECO:0000256" key="5">
    <source>
        <dbReference type="ARBA" id="ARBA00023136"/>
    </source>
</evidence>
<evidence type="ECO:0000313" key="9">
    <source>
        <dbReference type="Proteomes" id="UP000326671"/>
    </source>
</evidence>
<evidence type="ECO:0000256" key="2">
    <source>
        <dbReference type="ARBA" id="ARBA00022448"/>
    </source>
</evidence>
<evidence type="ECO:0000256" key="4">
    <source>
        <dbReference type="ARBA" id="ARBA00022989"/>
    </source>
</evidence>
<dbReference type="Gene3D" id="1.20.1250.20">
    <property type="entry name" value="MFS general substrate transporter like domains"/>
    <property type="match status" value="1"/>
</dbReference>
<keyword evidence="4 6" id="KW-1133">Transmembrane helix</keyword>
<organism evidence="8 9">
    <name type="scientific">Niallia endozanthoxylica</name>
    <dbReference type="NCBI Taxonomy" id="2036016"/>
    <lineage>
        <taxon>Bacteria</taxon>
        <taxon>Bacillati</taxon>
        <taxon>Bacillota</taxon>
        <taxon>Bacilli</taxon>
        <taxon>Bacillales</taxon>
        <taxon>Bacillaceae</taxon>
        <taxon>Niallia</taxon>
    </lineage>
</organism>
<comment type="subcellular location">
    <subcellularLocation>
        <location evidence="1">Cell membrane</location>
        <topology evidence="1">Multi-pass membrane protein</topology>
    </subcellularLocation>
</comment>
<feature type="transmembrane region" description="Helical" evidence="6">
    <location>
        <begin position="341"/>
        <end position="365"/>
    </location>
</feature>